<dbReference type="PANTHER" id="PTHR39596:SF2">
    <property type="entry name" value="HET DOMAIN PROTEIN (AFU_ORTHOLOGUE AFUA_1G17550)-RELATED"/>
    <property type="match status" value="1"/>
</dbReference>
<dbReference type="HOGENOM" id="CLU_280456_0_0_1"/>
<feature type="region of interest" description="Disordered" evidence="1">
    <location>
        <begin position="39"/>
        <end position="64"/>
    </location>
</feature>
<feature type="domain" description="Heterokaryon incompatibility" evidence="2">
    <location>
        <begin position="735"/>
        <end position="811"/>
    </location>
</feature>
<evidence type="ECO:0000259" key="2">
    <source>
        <dbReference type="Pfam" id="PF06985"/>
    </source>
</evidence>
<accession>M2R1Z2</accession>
<dbReference type="EMBL" id="KB445808">
    <property type="protein sequence ID" value="EMD32896.1"/>
    <property type="molecule type" value="Genomic_DNA"/>
</dbReference>
<dbReference type="AlphaFoldDB" id="M2R1Z2"/>
<evidence type="ECO:0000313" key="4">
    <source>
        <dbReference type="Proteomes" id="UP000016930"/>
    </source>
</evidence>
<reference evidence="3 4" key="1">
    <citation type="journal article" date="2012" name="Proc. Natl. Acad. Sci. U.S.A.">
        <title>Comparative genomics of Ceriporiopsis subvermispora and Phanerochaete chrysosporium provide insight into selective ligninolysis.</title>
        <authorList>
            <person name="Fernandez-Fueyo E."/>
            <person name="Ruiz-Duenas F.J."/>
            <person name="Ferreira P."/>
            <person name="Floudas D."/>
            <person name="Hibbett D.S."/>
            <person name="Canessa P."/>
            <person name="Larrondo L.F."/>
            <person name="James T.Y."/>
            <person name="Seelenfreund D."/>
            <person name="Lobos S."/>
            <person name="Polanco R."/>
            <person name="Tello M."/>
            <person name="Honda Y."/>
            <person name="Watanabe T."/>
            <person name="Watanabe T."/>
            <person name="Ryu J.S."/>
            <person name="Kubicek C.P."/>
            <person name="Schmoll M."/>
            <person name="Gaskell J."/>
            <person name="Hammel K.E."/>
            <person name="St John F.J."/>
            <person name="Vanden Wymelenberg A."/>
            <person name="Sabat G."/>
            <person name="Splinter BonDurant S."/>
            <person name="Syed K."/>
            <person name="Yadav J.S."/>
            <person name="Doddapaneni H."/>
            <person name="Subramanian V."/>
            <person name="Lavin J.L."/>
            <person name="Oguiza J.A."/>
            <person name="Perez G."/>
            <person name="Pisabarro A.G."/>
            <person name="Ramirez L."/>
            <person name="Santoyo F."/>
            <person name="Master E."/>
            <person name="Coutinho P.M."/>
            <person name="Henrissat B."/>
            <person name="Lombard V."/>
            <person name="Magnuson J.K."/>
            <person name="Kuees U."/>
            <person name="Hori C."/>
            <person name="Igarashi K."/>
            <person name="Samejima M."/>
            <person name="Held B.W."/>
            <person name="Barry K.W."/>
            <person name="LaButti K.M."/>
            <person name="Lapidus A."/>
            <person name="Lindquist E.A."/>
            <person name="Lucas S.M."/>
            <person name="Riley R."/>
            <person name="Salamov A.A."/>
            <person name="Hoffmeister D."/>
            <person name="Schwenk D."/>
            <person name="Hadar Y."/>
            <person name="Yarden O."/>
            <person name="de Vries R.P."/>
            <person name="Wiebenga A."/>
            <person name="Stenlid J."/>
            <person name="Eastwood D."/>
            <person name="Grigoriev I.V."/>
            <person name="Berka R.M."/>
            <person name="Blanchette R.A."/>
            <person name="Kersten P."/>
            <person name="Martinez A.T."/>
            <person name="Vicuna R."/>
            <person name="Cullen D."/>
        </authorList>
    </citation>
    <scope>NUCLEOTIDE SEQUENCE [LARGE SCALE GENOMIC DNA]</scope>
    <source>
        <strain evidence="3 4">B</strain>
    </source>
</reference>
<name>M2R1Z2_CERS8</name>
<dbReference type="STRING" id="914234.M2R1Z2"/>
<protein>
    <recommendedName>
        <fullName evidence="2">Heterokaryon incompatibility domain-containing protein</fullName>
    </recommendedName>
</protein>
<dbReference type="InterPro" id="IPR010730">
    <property type="entry name" value="HET"/>
</dbReference>
<sequence>MQDTEIVVLEEPNAYPLGSRHETLNTPVEALQAMRSNSASSLVDDTGIRGPEISSSDDQPGRQVYRESPETLLELRIELQDCLDQLVVILVMMSWKGVIVQMDLGFYKLYDLVINAGKLSTAMTTSMIYFPDSPVIVNQSFTIPTSPMDTFRPSYVMDFLNEVLYYLTELTEELGALPLTFLGSLDPNEAGHDLTEQEMMHRSRRELLEVLLSEFLVESVIASILRDEDTLPDMTYASDPDATLPLLLVTPHTRRTLYGALEALYTMNKIPTLFFGDFIRAFTRCFREVNAICKSAESQVYIEPSLVPHLQELQLAIIRATAKPMAVSLLAPSPSTMLSFIEGVAGHLLAIATAVKAKFAAYIDCCLNVASLLDIIAQDREYLRNYAPLPSSHVHPIVSQSVPTSSPDLTEESSKEMQDMDAVLLCKDALWLGAKHDGYDLVPFREYKTCRRPSTIPAHLDDSPDILALHQSQLTFGLLEVFLDNCVPERRLLRQLPCGKVIITTQEIPRILQECQDLFRNLRVADPDVFRRWIDRAGNALRVAEELINWEAFRAQIRESSSAETSESLEIDHIYTAIGAEKQDMRKIRHMIDAIIATLFSFIQGELEKTELFLAFDIPTVLTRRFSVTELAGHSVSALGFASTRRPLVRKGVGHQNHDQCSTERCVVNNIDPELYSNLHATEGCTCTLMTPPVKQVKAALLHNKIPIISIQTSGNTSNAPIRMTCNTASYGIPYVAISHVWADGLGSTTERGLPQCQLRRLSRIAHQLVDGGFIWIDALCVPKEQELRKRAIGVMGETYRKAAKVLVIDSGIRSCSIHASIEDKLLRIVTSGWMQRLWTLQEAVLAKKLELIIQFSDGQLRFWDLMLSGYDSSQPVANQLRGALDDLLVLIGNLSESPSPSRLRGAINALRGRSTSRPSDETLAISSLLGIDTFSLASSHSTEERMKTLLLQCHEVPSTLPFQGQDFPRLSDRGFRWAPATFLRPGTKFHLCGTTSALCTTGGLIAKYYCFRLRTAIALRGSAVRIHSAIEPSNPYLSLHYDSAEPAVGDELCNAIILQAEPSTFDDGIAVTMEDDLMEDRSRSLLDQYRLDHEVYKTWLGHAKSGSVEVEELIQAPKT</sequence>
<dbReference type="OrthoDB" id="2426273at2759"/>
<keyword evidence="4" id="KW-1185">Reference proteome</keyword>
<organism evidence="3 4">
    <name type="scientific">Ceriporiopsis subvermispora (strain B)</name>
    <name type="common">White-rot fungus</name>
    <name type="synonym">Gelatoporia subvermispora</name>
    <dbReference type="NCBI Taxonomy" id="914234"/>
    <lineage>
        <taxon>Eukaryota</taxon>
        <taxon>Fungi</taxon>
        <taxon>Dikarya</taxon>
        <taxon>Basidiomycota</taxon>
        <taxon>Agaricomycotina</taxon>
        <taxon>Agaricomycetes</taxon>
        <taxon>Polyporales</taxon>
        <taxon>Gelatoporiaceae</taxon>
        <taxon>Gelatoporia</taxon>
    </lineage>
</organism>
<dbReference type="Pfam" id="PF06985">
    <property type="entry name" value="HET"/>
    <property type="match status" value="1"/>
</dbReference>
<dbReference type="Proteomes" id="UP000016930">
    <property type="component" value="Unassembled WGS sequence"/>
</dbReference>
<dbReference type="PANTHER" id="PTHR39596">
    <property type="match status" value="1"/>
</dbReference>
<gene>
    <name evidence="3" type="ORF">CERSUDRAFT_98909</name>
</gene>
<evidence type="ECO:0000313" key="3">
    <source>
        <dbReference type="EMBL" id="EMD32896.1"/>
    </source>
</evidence>
<proteinExistence type="predicted"/>
<evidence type="ECO:0000256" key="1">
    <source>
        <dbReference type="SAM" id="MobiDB-lite"/>
    </source>
</evidence>